<proteinExistence type="predicted"/>
<dbReference type="RefSeq" id="XP_034248659.1">
    <property type="nucleotide sequence ID" value="XM_034392768.1"/>
</dbReference>
<dbReference type="AlphaFoldDB" id="A0A6P8ZTW8"/>
<evidence type="ECO:0000313" key="3">
    <source>
        <dbReference type="Proteomes" id="UP000515158"/>
    </source>
</evidence>
<protein>
    <submittedName>
        <fullName evidence="4">Uncharacterized protein LOC117649746 isoform X3</fullName>
    </submittedName>
</protein>
<keyword evidence="3" id="KW-1185">Reference proteome</keyword>
<feature type="signal peptide" evidence="2">
    <location>
        <begin position="1"/>
        <end position="22"/>
    </location>
</feature>
<feature type="region of interest" description="Disordered" evidence="1">
    <location>
        <begin position="84"/>
        <end position="111"/>
    </location>
</feature>
<keyword evidence="2" id="KW-0732">Signal</keyword>
<organism evidence="4">
    <name type="scientific">Thrips palmi</name>
    <name type="common">Melon thrips</name>
    <dbReference type="NCBI Taxonomy" id="161013"/>
    <lineage>
        <taxon>Eukaryota</taxon>
        <taxon>Metazoa</taxon>
        <taxon>Ecdysozoa</taxon>
        <taxon>Arthropoda</taxon>
        <taxon>Hexapoda</taxon>
        <taxon>Insecta</taxon>
        <taxon>Pterygota</taxon>
        <taxon>Neoptera</taxon>
        <taxon>Paraneoptera</taxon>
        <taxon>Thysanoptera</taxon>
        <taxon>Terebrantia</taxon>
        <taxon>Thripoidea</taxon>
        <taxon>Thripidae</taxon>
        <taxon>Thrips</taxon>
    </lineage>
</organism>
<dbReference type="Proteomes" id="UP000515158">
    <property type="component" value="Unplaced"/>
</dbReference>
<evidence type="ECO:0000256" key="2">
    <source>
        <dbReference type="SAM" id="SignalP"/>
    </source>
</evidence>
<feature type="chain" id="PRO_5027686711" evidence="2">
    <location>
        <begin position="23"/>
        <end position="111"/>
    </location>
</feature>
<sequence length="111" mass="12583">MKRTLLLLLLLMALQSLIVTTADTATTNHQPPGQRRSNAPTGAEGQRSRRVRCAPREELPPELKHQYTSDQVVGIVQDIKHRLGHLQVPSLEKQRKSKGRRRPPKQPKGRK</sequence>
<name>A0A6P8ZTW8_THRPL</name>
<feature type="compositionally biased region" description="Basic residues" evidence="1">
    <location>
        <begin position="95"/>
        <end position="111"/>
    </location>
</feature>
<feature type="region of interest" description="Disordered" evidence="1">
    <location>
        <begin position="25"/>
        <end position="51"/>
    </location>
</feature>
<dbReference type="GeneID" id="117649746"/>
<reference evidence="4" key="1">
    <citation type="submission" date="2025-08" db="UniProtKB">
        <authorList>
            <consortium name="RefSeq"/>
        </authorList>
    </citation>
    <scope>IDENTIFICATION</scope>
    <source>
        <tissue evidence="4">Total insect</tissue>
    </source>
</reference>
<accession>A0A6P8ZTW8</accession>
<gene>
    <name evidence="4" type="primary">LOC117649746</name>
</gene>
<evidence type="ECO:0000256" key="1">
    <source>
        <dbReference type="SAM" id="MobiDB-lite"/>
    </source>
</evidence>
<evidence type="ECO:0000313" key="4">
    <source>
        <dbReference type="RefSeq" id="XP_034248659.1"/>
    </source>
</evidence>
<feature type="compositionally biased region" description="Polar residues" evidence="1">
    <location>
        <begin position="25"/>
        <end position="40"/>
    </location>
</feature>